<feature type="transmembrane region" description="Helical" evidence="1">
    <location>
        <begin position="6"/>
        <end position="23"/>
    </location>
</feature>
<keyword evidence="3" id="KW-1185">Reference proteome</keyword>
<sequence length="164" mass="19362">MLIINYFILAVMVSLILWMLKGSRQIFQLTGVFERIMFCVSFVLISYSVGFVTSYWLSTMFLVIVLVTFGMALLQWILPYYSLNLWNHRALNLCQTFFHLVSFFCICYLFVIIMTFEDKVNVDGYNHLVVNQLAKQIAQVAITLFLIIQLLRFIYVMFFLKKKN</sequence>
<gene>
    <name evidence="2" type="ORF">EAF07_04265</name>
</gene>
<evidence type="ECO:0000313" key="3">
    <source>
        <dbReference type="Proteomes" id="UP000279194"/>
    </source>
</evidence>
<organism evidence="2 3">
    <name type="scientific">Streptococcus hillyeri</name>
    <dbReference type="NCBI Taxonomy" id="2282420"/>
    <lineage>
        <taxon>Bacteria</taxon>
        <taxon>Bacillati</taxon>
        <taxon>Bacillota</taxon>
        <taxon>Bacilli</taxon>
        <taxon>Lactobacillales</taxon>
        <taxon>Streptococcaceae</taxon>
        <taxon>Streptococcus</taxon>
    </lineage>
</organism>
<keyword evidence="1" id="KW-0472">Membrane</keyword>
<evidence type="ECO:0000256" key="1">
    <source>
        <dbReference type="SAM" id="Phobius"/>
    </source>
</evidence>
<keyword evidence="1" id="KW-0812">Transmembrane</keyword>
<protein>
    <submittedName>
        <fullName evidence="2">Uncharacterized protein</fullName>
    </submittedName>
</protein>
<dbReference type="Proteomes" id="UP000279194">
    <property type="component" value="Unassembled WGS sequence"/>
</dbReference>
<feature type="transmembrane region" description="Helical" evidence="1">
    <location>
        <begin position="35"/>
        <end position="55"/>
    </location>
</feature>
<dbReference type="EMBL" id="RCVM01000006">
    <property type="protein sequence ID" value="RLY03753.1"/>
    <property type="molecule type" value="Genomic_DNA"/>
</dbReference>
<accession>A0A3L9DV03</accession>
<keyword evidence="1" id="KW-1133">Transmembrane helix</keyword>
<proteinExistence type="predicted"/>
<reference evidence="2 3" key="1">
    <citation type="submission" date="2018-10" db="EMBL/GenBank/DDBJ databases">
        <title>Streptococcus hillyeri sp. nov., isolated from equine tracheal sample.</title>
        <authorList>
            <person name="Macfadyen A.C."/>
            <person name="Waller A."/>
            <person name="Paterson G.K."/>
        </authorList>
    </citation>
    <scope>NUCLEOTIDE SEQUENCE [LARGE SCALE GENOMIC DNA]</scope>
    <source>
        <strain evidence="2 3">28462</strain>
    </source>
</reference>
<dbReference type="AlphaFoldDB" id="A0A3L9DV03"/>
<comment type="caution">
    <text evidence="2">The sequence shown here is derived from an EMBL/GenBank/DDBJ whole genome shotgun (WGS) entry which is preliminary data.</text>
</comment>
<feature type="transmembrane region" description="Helical" evidence="1">
    <location>
        <begin position="93"/>
        <end position="116"/>
    </location>
</feature>
<feature type="transmembrane region" description="Helical" evidence="1">
    <location>
        <begin position="61"/>
        <end position="81"/>
    </location>
</feature>
<feature type="transmembrane region" description="Helical" evidence="1">
    <location>
        <begin position="136"/>
        <end position="160"/>
    </location>
</feature>
<name>A0A3L9DV03_9STRE</name>
<dbReference type="RefSeq" id="WP_121835054.1">
    <property type="nucleotide sequence ID" value="NZ_CP163513.1"/>
</dbReference>
<evidence type="ECO:0000313" key="2">
    <source>
        <dbReference type="EMBL" id="RLY03753.1"/>
    </source>
</evidence>